<comment type="caution">
    <text evidence="2">The sequence shown here is derived from an EMBL/GenBank/DDBJ whole genome shotgun (WGS) entry which is preliminary data.</text>
</comment>
<proteinExistence type="predicted"/>
<evidence type="ECO:0000313" key="2">
    <source>
        <dbReference type="EMBL" id="TDZ23674.1"/>
    </source>
</evidence>
<dbReference type="Proteomes" id="UP000014480">
    <property type="component" value="Unassembled WGS sequence"/>
</dbReference>
<feature type="region of interest" description="Disordered" evidence="1">
    <location>
        <begin position="291"/>
        <end position="376"/>
    </location>
</feature>
<feature type="compositionally biased region" description="Low complexity" evidence="1">
    <location>
        <begin position="312"/>
        <end position="352"/>
    </location>
</feature>
<name>A0A484G1L6_COLOR</name>
<reference evidence="3" key="1">
    <citation type="journal article" date="2013" name="New Phytol.">
        <title>Comparative genomic and transcriptomic analyses reveal the hemibiotrophic stage shift of Colletotrichum fungi.</title>
        <authorList>
            <person name="Gan P."/>
            <person name="Ikeda K."/>
            <person name="Irieda H."/>
            <person name="Narusaka M."/>
            <person name="O'Connell R.J."/>
            <person name="Narusaka Y."/>
            <person name="Takano Y."/>
            <person name="Kubo Y."/>
            <person name="Shirasu K."/>
        </authorList>
    </citation>
    <scope>NUCLEOTIDE SEQUENCE [LARGE SCALE GENOMIC DNA]</scope>
    <source>
        <strain evidence="3">104-T / ATCC 96160 / CBS 514.97 / LARS 414 / MAFF 240422</strain>
    </source>
</reference>
<reference evidence="3" key="2">
    <citation type="journal article" date="2019" name="Mol. Plant Microbe Interact.">
        <title>Genome sequence resources for four phytopathogenic fungi from the Colletotrichum orbiculare species complex.</title>
        <authorList>
            <person name="Gan P."/>
            <person name="Tsushima A."/>
            <person name="Narusaka M."/>
            <person name="Narusaka Y."/>
            <person name="Takano Y."/>
            <person name="Kubo Y."/>
            <person name="Shirasu K."/>
        </authorList>
    </citation>
    <scope>GENOME REANNOTATION</scope>
    <source>
        <strain evidence="3">104-T / ATCC 96160 / CBS 514.97 / LARS 414 / MAFF 240422</strain>
    </source>
</reference>
<protein>
    <submittedName>
        <fullName evidence="2">Uncharacterized protein</fullName>
    </submittedName>
</protein>
<feature type="compositionally biased region" description="Basic and acidic residues" evidence="1">
    <location>
        <begin position="366"/>
        <end position="376"/>
    </location>
</feature>
<organism evidence="2 3">
    <name type="scientific">Colletotrichum orbiculare (strain 104-T / ATCC 96160 / CBS 514.97 / LARS 414 / MAFF 240422)</name>
    <name type="common">Cucumber anthracnose fungus</name>
    <name type="synonym">Colletotrichum lagenarium</name>
    <dbReference type="NCBI Taxonomy" id="1213857"/>
    <lineage>
        <taxon>Eukaryota</taxon>
        <taxon>Fungi</taxon>
        <taxon>Dikarya</taxon>
        <taxon>Ascomycota</taxon>
        <taxon>Pezizomycotina</taxon>
        <taxon>Sordariomycetes</taxon>
        <taxon>Hypocreomycetidae</taxon>
        <taxon>Glomerellales</taxon>
        <taxon>Glomerellaceae</taxon>
        <taxon>Colletotrichum</taxon>
        <taxon>Colletotrichum orbiculare species complex</taxon>
    </lineage>
</organism>
<dbReference type="AlphaFoldDB" id="A0A484G1L6"/>
<dbReference type="OrthoDB" id="4851849at2759"/>
<evidence type="ECO:0000256" key="1">
    <source>
        <dbReference type="SAM" id="MobiDB-lite"/>
    </source>
</evidence>
<keyword evidence="3" id="KW-1185">Reference proteome</keyword>
<gene>
    <name evidence="2" type="ORF">Cob_v003380</name>
</gene>
<sequence>MDIEGFDPNWRSYDDATVGQMMLDHIDAIDKKAAEEAAAAGEVEVDTAEKDQVASDKPGKPTAEFLHDAVVSGKIPEDRQTIQDFGFDRCYSEDDKKALLSVYRHLLNTVRFPVGTLQIWVSTGGPKAVLRCLIAKFRSAAVKPAVEDDASSDKSGGSDEPDVDSLTNSFDWLMRNRYVWDPTYMNSEARAIYNASSAQSLRDRDVVSMARRGKKMFEDISVVTKAADARVERGEPKVASDDDSSTSFHMMYNPDGSPGVPMIFTPGINLADTFSGIVKDDGTGVRSATISLDGIWPPRRDPSTMWPPSQRAATDSASGGAASNASTGVGSTAETASGTGAASGAPVTGAASPRRRMMLPTTDDASENHHLFEQAG</sequence>
<dbReference type="EMBL" id="AMCV02000005">
    <property type="protein sequence ID" value="TDZ23674.1"/>
    <property type="molecule type" value="Genomic_DNA"/>
</dbReference>
<evidence type="ECO:0000313" key="3">
    <source>
        <dbReference type="Proteomes" id="UP000014480"/>
    </source>
</evidence>
<accession>A0A484G1L6</accession>